<keyword evidence="1" id="KW-0472">Membrane</keyword>
<evidence type="ECO:0000256" key="1">
    <source>
        <dbReference type="SAM" id="Phobius"/>
    </source>
</evidence>
<protein>
    <submittedName>
        <fullName evidence="2">Unannotated protein</fullName>
    </submittedName>
</protein>
<feature type="transmembrane region" description="Helical" evidence="1">
    <location>
        <begin position="6"/>
        <end position="23"/>
    </location>
</feature>
<name>A0A6J7K8F9_9ZZZZ</name>
<sequence>MVDLALVLFLFCLVLPILTFAPIEKSISEFKNRYVLIAIVLSLQVLFTVGLYWDLPPLFQLLLIGDLIWATSVYLISTILTRARFYMRSRKIERDLDIKVSEPPMKFVD</sequence>
<proteinExistence type="predicted"/>
<reference evidence="2" key="1">
    <citation type="submission" date="2020-05" db="EMBL/GenBank/DDBJ databases">
        <authorList>
            <person name="Chiriac C."/>
            <person name="Salcher M."/>
            <person name="Ghai R."/>
            <person name="Kavagutti S V."/>
        </authorList>
    </citation>
    <scope>NUCLEOTIDE SEQUENCE</scope>
</reference>
<keyword evidence="1" id="KW-1133">Transmembrane helix</keyword>
<organism evidence="2">
    <name type="scientific">freshwater metagenome</name>
    <dbReference type="NCBI Taxonomy" id="449393"/>
    <lineage>
        <taxon>unclassified sequences</taxon>
        <taxon>metagenomes</taxon>
        <taxon>ecological metagenomes</taxon>
    </lineage>
</organism>
<evidence type="ECO:0000313" key="2">
    <source>
        <dbReference type="EMBL" id="CAB4950969.1"/>
    </source>
</evidence>
<accession>A0A6J7K8F9</accession>
<gene>
    <name evidence="2" type="ORF">UFOPK3837_00424</name>
</gene>
<feature type="transmembrane region" description="Helical" evidence="1">
    <location>
        <begin position="59"/>
        <end position="81"/>
    </location>
</feature>
<feature type="transmembrane region" description="Helical" evidence="1">
    <location>
        <begin position="35"/>
        <end position="53"/>
    </location>
</feature>
<dbReference type="AlphaFoldDB" id="A0A6J7K8F9"/>
<dbReference type="EMBL" id="CAFBNO010000010">
    <property type="protein sequence ID" value="CAB4950969.1"/>
    <property type="molecule type" value="Genomic_DNA"/>
</dbReference>
<keyword evidence="1" id="KW-0812">Transmembrane</keyword>